<organism evidence="2 3">
    <name type="scientific">Flavobacterium beibuense</name>
    <dbReference type="NCBI Taxonomy" id="657326"/>
    <lineage>
        <taxon>Bacteria</taxon>
        <taxon>Pseudomonadati</taxon>
        <taxon>Bacteroidota</taxon>
        <taxon>Flavobacteriia</taxon>
        <taxon>Flavobacteriales</taxon>
        <taxon>Flavobacteriaceae</taxon>
        <taxon>Flavobacterium</taxon>
    </lineage>
</organism>
<keyword evidence="3" id="KW-1185">Reference proteome</keyword>
<gene>
    <name evidence="2" type="ORF">NU09_1638</name>
</gene>
<feature type="transmembrane region" description="Helical" evidence="1">
    <location>
        <begin position="20"/>
        <end position="42"/>
    </location>
</feature>
<dbReference type="EMBL" id="JUIW01000005">
    <property type="protein sequence ID" value="RYJ43300.1"/>
    <property type="molecule type" value="Genomic_DNA"/>
</dbReference>
<protein>
    <submittedName>
        <fullName evidence="2">Uncharacterized protein</fullName>
    </submittedName>
</protein>
<evidence type="ECO:0000313" key="3">
    <source>
        <dbReference type="Proteomes" id="UP000289775"/>
    </source>
</evidence>
<evidence type="ECO:0000256" key="1">
    <source>
        <dbReference type="SAM" id="Phobius"/>
    </source>
</evidence>
<comment type="caution">
    <text evidence="2">The sequence shown here is derived from an EMBL/GenBank/DDBJ whole genome shotgun (WGS) entry which is preliminary data.</text>
</comment>
<keyword evidence="1" id="KW-0812">Transmembrane</keyword>
<sequence>MKGWEQSKKKRHKGVFSHMIKKILIGKVVCLCLSLAFFNVYAKW</sequence>
<reference evidence="2 3" key="1">
    <citation type="submission" date="2014-12" db="EMBL/GenBank/DDBJ databases">
        <title>Genome sequence of Flavobacterium beibuense RSKm HC5.</title>
        <authorList>
            <person name="Kim J.F."/>
            <person name="Song J.Y."/>
            <person name="Kwak M.-J."/>
            <person name="Lee S.-W."/>
        </authorList>
    </citation>
    <scope>NUCLEOTIDE SEQUENCE [LARGE SCALE GENOMIC DNA]</scope>
    <source>
        <strain evidence="2 3">RSKm HC5</strain>
    </source>
</reference>
<proteinExistence type="predicted"/>
<name>A0A444WBU9_9FLAO</name>
<keyword evidence="1" id="KW-0472">Membrane</keyword>
<accession>A0A444WBU9</accession>
<keyword evidence="1" id="KW-1133">Transmembrane helix</keyword>
<dbReference type="AlphaFoldDB" id="A0A444WBU9"/>
<evidence type="ECO:0000313" key="2">
    <source>
        <dbReference type="EMBL" id="RYJ43300.1"/>
    </source>
</evidence>
<dbReference type="Proteomes" id="UP000289775">
    <property type="component" value="Unassembled WGS sequence"/>
</dbReference>